<feature type="non-terminal residue" evidence="3">
    <location>
        <position position="1"/>
    </location>
</feature>
<keyword evidence="3" id="KW-0808">Transferase</keyword>
<dbReference type="PANTHER" id="PTHR42998">
    <property type="entry name" value="TYPE I RESTRICTION ENZYME HINDVIIP M PROTEIN-RELATED"/>
    <property type="match status" value="1"/>
</dbReference>
<proteinExistence type="inferred from homology"/>
<evidence type="ECO:0000313" key="4">
    <source>
        <dbReference type="Proteomes" id="UP000325134"/>
    </source>
</evidence>
<dbReference type="Gene3D" id="3.40.50.150">
    <property type="entry name" value="Vaccinia Virus protein VP39"/>
    <property type="match status" value="1"/>
</dbReference>
<accession>A0A1M5C3M5</accession>
<feature type="domain" description="DNA methylase adenine-specific" evidence="2">
    <location>
        <begin position="1"/>
        <end position="100"/>
    </location>
</feature>
<dbReference type="GO" id="GO:0003677">
    <property type="term" value="F:DNA binding"/>
    <property type="evidence" value="ECO:0007669"/>
    <property type="project" value="InterPro"/>
</dbReference>
<dbReference type="RefSeq" id="WP_149777575.1">
    <property type="nucleotide sequence ID" value="NZ_FQVK01000076.1"/>
</dbReference>
<dbReference type="InterPro" id="IPR052916">
    <property type="entry name" value="Type-I_RE_MTase_Subunit"/>
</dbReference>
<dbReference type="EMBL" id="FQVK01000076">
    <property type="protein sequence ID" value="SHF49339.1"/>
    <property type="molecule type" value="Genomic_DNA"/>
</dbReference>
<evidence type="ECO:0000313" key="3">
    <source>
        <dbReference type="EMBL" id="SHF49339.1"/>
    </source>
</evidence>
<dbReference type="InterPro" id="IPR029063">
    <property type="entry name" value="SAM-dependent_MTases_sf"/>
</dbReference>
<keyword evidence="3" id="KW-0489">Methyltransferase</keyword>
<reference evidence="3 4" key="1">
    <citation type="submission" date="2016-11" db="EMBL/GenBank/DDBJ databases">
        <authorList>
            <person name="Varghese N."/>
            <person name="Submissions S."/>
        </authorList>
    </citation>
    <scope>NUCLEOTIDE SEQUENCE [LARGE SCALE GENOMIC DNA]</scope>
    <source>
        <strain evidence="3 4">DSM 29341</strain>
    </source>
</reference>
<comment type="similarity">
    <text evidence="1">Belongs to the N(4)/N(6)-methyltransferase family.</text>
</comment>
<protein>
    <submittedName>
        <fullName evidence="3">N-6 DNA Methylase</fullName>
    </submittedName>
</protein>
<organism evidence="3 4">
    <name type="scientific">Ruegeria intermedia</name>
    <dbReference type="NCBI Taxonomy" id="996115"/>
    <lineage>
        <taxon>Bacteria</taxon>
        <taxon>Pseudomonadati</taxon>
        <taxon>Pseudomonadota</taxon>
        <taxon>Alphaproteobacteria</taxon>
        <taxon>Rhodobacterales</taxon>
        <taxon>Roseobacteraceae</taxon>
        <taxon>Ruegeria</taxon>
    </lineage>
</organism>
<dbReference type="Pfam" id="PF02384">
    <property type="entry name" value="N6_Mtase"/>
    <property type="match status" value="1"/>
</dbReference>
<sequence>WFLARDKSNGIARDRKLRDRRGEILFIDARKLGHMVDRTRREFSDDDIETIAGTYHRWREGEGYEDVPGFCKSASIEEVRAHGHVLTPGRYVGVEAAEEDDTPFPERFAELQAELEEQFALEEQLKEKILAGAGMVIGNV</sequence>
<keyword evidence="4" id="KW-1185">Reference proteome</keyword>
<dbReference type="SUPFAM" id="SSF53335">
    <property type="entry name" value="S-adenosyl-L-methionine-dependent methyltransferases"/>
    <property type="match status" value="1"/>
</dbReference>
<dbReference type="PANTHER" id="PTHR42998:SF1">
    <property type="entry name" value="TYPE I RESTRICTION ENZYME HINDI METHYLASE SUBUNIT"/>
    <property type="match status" value="1"/>
</dbReference>
<gene>
    <name evidence="3" type="ORF">SAMN05444279_1761</name>
</gene>
<dbReference type="AlphaFoldDB" id="A0A1M5C3M5"/>
<dbReference type="InterPro" id="IPR003356">
    <property type="entry name" value="DNA_methylase_A-5"/>
</dbReference>
<evidence type="ECO:0000256" key="1">
    <source>
        <dbReference type="ARBA" id="ARBA00006594"/>
    </source>
</evidence>
<name>A0A1M5C3M5_9RHOB</name>
<dbReference type="GO" id="GO:0008170">
    <property type="term" value="F:N-methyltransferase activity"/>
    <property type="evidence" value="ECO:0007669"/>
    <property type="project" value="InterPro"/>
</dbReference>
<dbReference type="GO" id="GO:0032259">
    <property type="term" value="P:methylation"/>
    <property type="evidence" value="ECO:0007669"/>
    <property type="project" value="UniProtKB-KW"/>
</dbReference>
<evidence type="ECO:0000259" key="2">
    <source>
        <dbReference type="Pfam" id="PF02384"/>
    </source>
</evidence>
<dbReference type="OrthoDB" id="9806213at2"/>
<dbReference type="Proteomes" id="UP000325134">
    <property type="component" value="Unassembled WGS sequence"/>
</dbReference>